<dbReference type="RefSeq" id="XP_042611651.1">
    <property type="nucleotide sequence ID" value="XM_042755717.1"/>
</dbReference>
<dbReference type="KEGG" id="ccar:109068739"/>
<dbReference type="GO" id="GO:0004842">
    <property type="term" value="F:ubiquitin-protein transferase activity"/>
    <property type="evidence" value="ECO:0007669"/>
    <property type="project" value="InterPro"/>
</dbReference>
<dbReference type="Proteomes" id="UP001155660">
    <property type="component" value="Unplaced"/>
</dbReference>
<feature type="domain" description="HECT" evidence="2">
    <location>
        <begin position="107"/>
        <end position="190"/>
    </location>
</feature>
<dbReference type="GeneID" id="109068739"/>
<dbReference type="AlphaFoldDB" id="A0A9Q9Y2A6"/>
<evidence type="ECO:0000313" key="3">
    <source>
        <dbReference type="RefSeq" id="XP_042611651.1"/>
    </source>
</evidence>
<keyword evidence="1" id="KW-0833">Ubl conjugation pathway</keyword>
<dbReference type="InterPro" id="IPR000569">
    <property type="entry name" value="HECT_dom"/>
</dbReference>
<dbReference type="OrthoDB" id="2384350at2759"/>
<evidence type="ECO:0000256" key="1">
    <source>
        <dbReference type="PROSITE-ProRule" id="PRU00104"/>
    </source>
</evidence>
<gene>
    <name evidence="3" type="primary">LOC109068739</name>
</gene>
<protein>
    <submittedName>
        <fullName evidence="3">G2/M phase-specific E3 ubiquitin-protein ligase-like</fullName>
    </submittedName>
</protein>
<accession>A0A9Q9Y2A6</accession>
<evidence type="ECO:0000259" key="2">
    <source>
        <dbReference type="PROSITE" id="PS50237"/>
    </source>
</evidence>
<name>A0A9Q9Y2A6_CYPCA</name>
<sequence length="190" mass="21626">MYCPFCGFQWPTLPRFCSSCGRDIKNAASLSDFQELTEKYSSMLQTTLATLDFVNALEQHPSLFFPFMCYTETKLTADAVENIFQVQLSQPGSTNRLEEARVLSYWRDYLLYLEEKEASPFLEDVLMFGTGLKEVPPAAIQPQLVFQKNFQFPMANVCTNTIKIPILPSYEEFQAAMDYGMQNSPGFGLP</sequence>
<proteinExistence type="predicted"/>
<organism evidence="3">
    <name type="scientific">Cyprinus carpio</name>
    <name type="common">Common carp</name>
    <dbReference type="NCBI Taxonomy" id="7962"/>
    <lineage>
        <taxon>Eukaryota</taxon>
        <taxon>Metazoa</taxon>
        <taxon>Chordata</taxon>
        <taxon>Craniata</taxon>
        <taxon>Vertebrata</taxon>
        <taxon>Euteleostomi</taxon>
        <taxon>Actinopterygii</taxon>
        <taxon>Neopterygii</taxon>
        <taxon>Teleostei</taxon>
        <taxon>Ostariophysi</taxon>
        <taxon>Cypriniformes</taxon>
        <taxon>Cyprinidae</taxon>
        <taxon>Cyprininae</taxon>
        <taxon>Cyprinus</taxon>
    </lineage>
</organism>
<dbReference type="Pfam" id="PF00632">
    <property type="entry name" value="HECT"/>
    <property type="match status" value="1"/>
</dbReference>
<feature type="active site" description="Glycyl thioester intermediate" evidence="1">
    <location>
        <position position="158"/>
    </location>
</feature>
<reference evidence="3" key="1">
    <citation type="submission" date="2025-08" db="UniProtKB">
        <authorList>
            <consortium name="RefSeq"/>
        </authorList>
    </citation>
    <scope>IDENTIFICATION</scope>
    <source>
        <tissue evidence="3">Muscle</tissue>
    </source>
</reference>
<dbReference type="PROSITE" id="PS50237">
    <property type="entry name" value="HECT"/>
    <property type="match status" value="1"/>
</dbReference>